<sequence length="256" mass="27342">MANVLITGANRGLGLELVRYLASLPPSRIGKIFATTRGAAPDSESELGKLVSSSGGRVVNVHGCEVTKQESVREAAARVEAELGAGEGLDILINNVGVAVANKGGMHTIDPAQFNESFHTNVVSAQMVTAAFVPLVKRSKEKKVIMVSSTVGAISWADRFHANGTPQYCITKAAMNSLGKFWSMDLDKDGFTVLMISPGWLKTDLGSQYADLEPHVGAKASADLILEAGRSKNGKFYNVRVDGWEERGYDGAEVSW</sequence>
<evidence type="ECO:0000313" key="1">
    <source>
        <dbReference type="EMBL" id="KAI9901674.1"/>
    </source>
</evidence>
<gene>
    <name evidence="1" type="ORF">N3K66_003491</name>
</gene>
<name>A0ACC0V5I2_9HYPO</name>
<proteinExistence type="predicted"/>
<comment type="caution">
    <text evidence="1">The sequence shown here is derived from an EMBL/GenBank/DDBJ whole genome shotgun (WGS) entry which is preliminary data.</text>
</comment>
<evidence type="ECO:0000313" key="2">
    <source>
        <dbReference type="Proteomes" id="UP001163324"/>
    </source>
</evidence>
<keyword evidence="2" id="KW-1185">Reference proteome</keyword>
<dbReference type="EMBL" id="CM047942">
    <property type="protein sequence ID" value="KAI9901674.1"/>
    <property type="molecule type" value="Genomic_DNA"/>
</dbReference>
<dbReference type="Proteomes" id="UP001163324">
    <property type="component" value="Chromosome 3"/>
</dbReference>
<organism evidence="1 2">
    <name type="scientific">Trichothecium roseum</name>
    <dbReference type="NCBI Taxonomy" id="47278"/>
    <lineage>
        <taxon>Eukaryota</taxon>
        <taxon>Fungi</taxon>
        <taxon>Dikarya</taxon>
        <taxon>Ascomycota</taxon>
        <taxon>Pezizomycotina</taxon>
        <taxon>Sordariomycetes</taxon>
        <taxon>Hypocreomycetidae</taxon>
        <taxon>Hypocreales</taxon>
        <taxon>Hypocreales incertae sedis</taxon>
        <taxon>Trichothecium</taxon>
    </lineage>
</organism>
<protein>
    <submittedName>
        <fullName evidence="1">Uncharacterized protein</fullName>
    </submittedName>
</protein>
<accession>A0ACC0V5I2</accession>
<reference evidence="1" key="1">
    <citation type="submission" date="2022-10" db="EMBL/GenBank/DDBJ databases">
        <title>Complete Genome of Trichothecium roseum strain YXFP-22015, a Plant Pathogen Isolated from Citrus.</title>
        <authorList>
            <person name="Wang Y."/>
            <person name="Zhu L."/>
        </authorList>
    </citation>
    <scope>NUCLEOTIDE SEQUENCE</scope>
    <source>
        <strain evidence="1">YXFP-22015</strain>
    </source>
</reference>